<evidence type="ECO:0000313" key="1">
    <source>
        <dbReference type="EMBL" id="MQY30215.1"/>
    </source>
</evidence>
<keyword evidence="2" id="KW-1185">Reference proteome</keyword>
<gene>
    <name evidence="1" type="ORF">NRB56_58130</name>
</gene>
<dbReference type="PANTHER" id="PTHR36221:SF1">
    <property type="entry name" value="DUF742 DOMAIN-CONTAINING PROTEIN"/>
    <property type="match status" value="1"/>
</dbReference>
<sequence length="130" mass="14548">MVREKDSWYDDAAGPLVRLYGFTRGRTHDSAPELSMITIVVAVEGTEDARLRQMEHEYQRIFSITRKPRAIAEISARLGLPLRVSRILVGDLIADGYLTISSAQAKHAAENSNRETADLIRAIRDGLLKL</sequence>
<accession>A0A7K0DWW9</accession>
<dbReference type="Pfam" id="PF05331">
    <property type="entry name" value="DUF742"/>
    <property type="match status" value="1"/>
</dbReference>
<dbReference type="InterPro" id="IPR007995">
    <property type="entry name" value="DUF742"/>
</dbReference>
<dbReference type="PANTHER" id="PTHR36221">
    <property type="entry name" value="DUF742 DOMAIN-CONTAINING PROTEIN"/>
    <property type="match status" value="1"/>
</dbReference>
<reference evidence="1 2" key="1">
    <citation type="submission" date="2019-10" db="EMBL/GenBank/DDBJ databases">
        <title>Nocardia macrotermitis sp. nov. and Nocardia aurantia sp. nov., isolated from the gut of fungus growing-termite Macrotermes natalensis.</title>
        <authorList>
            <person name="Benndorf R."/>
            <person name="Schwitalla J."/>
            <person name="Martin K."/>
            <person name="De Beer W."/>
            <person name="Kaster A.-K."/>
            <person name="Vollmers J."/>
            <person name="Poulsen M."/>
            <person name="Beemelmanns C."/>
        </authorList>
    </citation>
    <scope>NUCLEOTIDE SEQUENCE [LARGE SCALE GENOMIC DNA]</scope>
    <source>
        <strain evidence="1 2">RB56</strain>
    </source>
</reference>
<organism evidence="1 2">
    <name type="scientific">Nocardia aurantia</name>
    <dbReference type="NCBI Taxonomy" id="2585199"/>
    <lineage>
        <taxon>Bacteria</taxon>
        <taxon>Bacillati</taxon>
        <taxon>Actinomycetota</taxon>
        <taxon>Actinomycetes</taxon>
        <taxon>Mycobacteriales</taxon>
        <taxon>Nocardiaceae</taxon>
        <taxon>Nocardia</taxon>
    </lineage>
</organism>
<dbReference type="Proteomes" id="UP000431401">
    <property type="component" value="Unassembled WGS sequence"/>
</dbReference>
<name>A0A7K0DWW9_9NOCA</name>
<protein>
    <recommendedName>
        <fullName evidence="3">DUF742 domain-containing protein</fullName>
    </recommendedName>
</protein>
<dbReference type="EMBL" id="WEGI01000013">
    <property type="protein sequence ID" value="MQY30215.1"/>
    <property type="molecule type" value="Genomic_DNA"/>
</dbReference>
<dbReference type="AlphaFoldDB" id="A0A7K0DWW9"/>
<comment type="caution">
    <text evidence="1">The sequence shown here is derived from an EMBL/GenBank/DDBJ whole genome shotgun (WGS) entry which is preliminary data.</text>
</comment>
<proteinExistence type="predicted"/>
<evidence type="ECO:0000313" key="2">
    <source>
        <dbReference type="Proteomes" id="UP000431401"/>
    </source>
</evidence>
<dbReference type="OrthoDB" id="4244884at2"/>
<dbReference type="RefSeq" id="WP_153347491.1">
    <property type="nucleotide sequence ID" value="NZ_WEGI01000013.1"/>
</dbReference>
<evidence type="ECO:0008006" key="3">
    <source>
        <dbReference type="Google" id="ProtNLM"/>
    </source>
</evidence>